<proteinExistence type="predicted"/>
<dbReference type="AlphaFoldDB" id="A0A1W1W4I3"/>
<sequence length="39" mass="4552">MDCWIIHYINRLNLSVDNPPVMQSGANEMLRSALHDHLF</sequence>
<evidence type="ECO:0000313" key="1">
    <source>
        <dbReference type="EMBL" id="SMC00538.1"/>
    </source>
</evidence>
<organism evidence="1 2">
    <name type="scientific">Hymenobacter roseosalivarius DSM 11622</name>
    <dbReference type="NCBI Taxonomy" id="645990"/>
    <lineage>
        <taxon>Bacteria</taxon>
        <taxon>Pseudomonadati</taxon>
        <taxon>Bacteroidota</taxon>
        <taxon>Cytophagia</taxon>
        <taxon>Cytophagales</taxon>
        <taxon>Hymenobacteraceae</taxon>
        <taxon>Hymenobacter</taxon>
    </lineage>
</organism>
<gene>
    <name evidence="1" type="ORF">SAMN00120144_1292</name>
</gene>
<reference evidence="1 2" key="1">
    <citation type="submission" date="2017-04" db="EMBL/GenBank/DDBJ databases">
        <authorList>
            <person name="Afonso C.L."/>
            <person name="Miller P.J."/>
            <person name="Scott M.A."/>
            <person name="Spackman E."/>
            <person name="Goraichik I."/>
            <person name="Dimitrov K.M."/>
            <person name="Suarez D.L."/>
            <person name="Swayne D.E."/>
        </authorList>
    </citation>
    <scope>NUCLEOTIDE SEQUENCE [LARGE SCALE GENOMIC DNA]</scope>
    <source>
        <strain evidence="1 2">DSM 11622</strain>
    </source>
</reference>
<dbReference type="Proteomes" id="UP000192266">
    <property type="component" value="Unassembled WGS sequence"/>
</dbReference>
<dbReference type="EMBL" id="FWWW01000104">
    <property type="protein sequence ID" value="SMC00538.1"/>
    <property type="molecule type" value="Genomic_DNA"/>
</dbReference>
<keyword evidence="2" id="KW-1185">Reference proteome</keyword>
<evidence type="ECO:0000313" key="2">
    <source>
        <dbReference type="Proteomes" id="UP000192266"/>
    </source>
</evidence>
<protein>
    <submittedName>
        <fullName evidence="1">Uncharacterized protein</fullName>
    </submittedName>
</protein>
<name>A0A1W1W4I3_9BACT</name>
<accession>A0A1W1W4I3</accession>